<keyword evidence="2" id="KW-1185">Reference proteome</keyword>
<protein>
    <recommendedName>
        <fullName evidence="3">DNA (cytosine-5-)-methyltransferase</fullName>
    </recommendedName>
</protein>
<dbReference type="Gene3D" id="3.40.50.150">
    <property type="entry name" value="Vaccinia Virus protein VP39"/>
    <property type="match status" value="2"/>
</dbReference>
<dbReference type="GO" id="GO:0005634">
    <property type="term" value="C:nucleus"/>
    <property type="evidence" value="ECO:0007669"/>
    <property type="project" value="TreeGrafter"/>
</dbReference>
<evidence type="ECO:0000313" key="2">
    <source>
        <dbReference type="Proteomes" id="UP000824469"/>
    </source>
</evidence>
<gene>
    <name evidence="1" type="ORF">KI387_023836</name>
</gene>
<accession>A0AA38G5G8</accession>
<dbReference type="PANTHER" id="PTHR10629:SF50">
    <property type="entry name" value="DNA (CYTOSINE-5)-METHYLTRANSFERASE CMT3"/>
    <property type="match status" value="1"/>
</dbReference>
<dbReference type="SUPFAM" id="SSF53335">
    <property type="entry name" value="S-adenosyl-L-methionine-dependent methyltransferases"/>
    <property type="match status" value="1"/>
</dbReference>
<dbReference type="Proteomes" id="UP000824469">
    <property type="component" value="Unassembled WGS sequence"/>
</dbReference>
<dbReference type="InterPro" id="IPR029063">
    <property type="entry name" value="SAM-dependent_MTases_sf"/>
</dbReference>
<dbReference type="GO" id="GO:0003677">
    <property type="term" value="F:DNA binding"/>
    <property type="evidence" value="ECO:0007669"/>
    <property type="project" value="TreeGrafter"/>
</dbReference>
<evidence type="ECO:0008006" key="3">
    <source>
        <dbReference type="Google" id="ProtNLM"/>
    </source>
</evidence>
<organism evidence="1 2">
    <name type="scientific">Taxus chinensis</name>
    <name type="common">Chinese yew</name>
    <name type="synonym">Taxus wallichiana var. chinensis</name>
    <dbReference type="NCBI Taxonomy" id="29808"/>
    <lineage>
        <taxon>Eukaryota</taxon>
        <taxon>Viridiplantae</taxon>
        <taxon>Streptophyta</taxon>
        <taxon>Embryophyta</taxon>
        <taxon>Tracheophyta</taxon>
        <taxon>Spermatophyta</taxon>
        <taxon>Pinopsida</taxon>
        <taxon>Pinidae</taxon>
        <taxon>Conifers II</taxon>
        <taxon>Cupressales</taxon>
        <taxon>Taxaceae</taxon>
        <taxon>Taxus</taxon>
    </lineage>
</organism>
<name>A0AA38G5G8_TAXCH</name>
<dbReference type="PANTHER" id="PTHR10629">
    <property type="entry name" value="CYTOSINE-SPECIFIC METHYLTRANSFERASE"/>
    <property type="match status" value="1"/>
</dbReference>
<reference evidence="1 2" key="1">
    <citation type="journal article" date="2021" name="Nat. Plants">
        <title>The Taxus genome provides insights into paclitaxel biosynthesis.</title>
        <authorList>
            <person name="Xiong X."/>
            <person name="Gou J."/>
            <person name="Liao Q."/>
            <person name="Li Y."/>
            <person name="Zhou Q."/>
            <person name="Bi G."/>
            <person name="Li C."/>
            <person name="Du R."/>
            <person name="Wang X."/>
            <person name="Sun T."/>
            <person name="Guo L."/>
            <person name="Liang H."/>
            <person name="Lu P."/>
            <person name="Wu Y."/>
            <person name="Zhang Z."/>
            <person name="Ro D.K."/>
            <person name="Shang Y."/>
            <person name="Huang S."/>
            <person name="Yan J."/>
        </authorList>
    </citation>
    <scope>NUCLEOTIDE SEQUENCE [LARGE SCALE GENOMIC DNA]</scope>
    <source>
        <strain evidence="1">Ta-2019</strain>
    </source>
</reference>
<proteinExistence type="predicted"/>
<comment type="caution">
    <text evidence="1">The sequence shown here is derived from an EMBL/GenBank/DDBJ whole genome shotgun (WGS) entry which is preliminary data.</text>
</comment>
<dbReference type="InterPro" id="IPR050390">
    <property type="entry name" value="C5-Methyltransferase"/>
</dbReference>
<dbReference type="GO" id="GO:0003886">
    <property type="term" value="F:DNA (cytosine-5-)-methyltransferase activity"/>
    <property type="evidence" value="ECO:0007669"/>
    <property type="project" value="TreeGrafter"/>
</dbReference>
<dbReference type="GO" id="GO:0044027">
    <property type="term" value="P:negative regulation of gene expression via chromosomal CpG island methylation"/>
    <property type="evidence" value="ECO:0007669"/>
    <property type="project" value="TreeGrafter"/>
</dbReference>
<feature type="non-terminal residue" evidence="1">
    <location>
        <position position="164"/>
    </location>
</feature>
<feature type="non-terminal residue" evidence="1">
    <location>
        <position position="1"/>
    </location>
</feature>
<dbReference type="EMBL" id="JAHRHJ020000005">
    <property type="protein sequence ID" value="KAH9315209.1"/>
    <property type="molecule type" value="Genomic_DNA"/>
</dbReference>
<evidence type="ECO:0000313" key="1">
    <source>
        <dbReference type="EMBL" id="KAH9315209.1"/>
    </source>
</evidence>
<dbReference type="AlphaFoldDB" id="A0AA38G5G8"/>
<sequence length="164" mass="18369">NENVTSDCESTTCNGNRPFEITSNTKNNSEKQIKENSEHTMLDLYAGCKALSTGICIGASLSGVNLVTKSKINKNGTIYVKMALFGLSNNEAPFDDYKNHQLVVFMETVEFLKPGYVLLENVVDVIKWSERLLGRYALSRLNLPQFPLPTHDVILRGGIPREWE</sequence>